<feature type="chain" id="PRO_5036168105" description="Ig-like domain-containing protein" evidence="2">
    <location>
        <begin position="21"/>
        <end position="430"/>
    </location>
</feature>
<dbReference type="EMBL" id="VIIS01002210">
    <property type="protein sequence ID" value="KAF0287138.1"/>
    <property type="molecule type" value="Genomic_DNA"/>
</dbReference>
<dbReference type="InterPro" id="IPR007110">
    <property type="entry name" value="Ig-like_dom"/>
</dbReference>
<keyword evidence="1" id="KW-0812">Transmembrane</keyword>
<reference evidence="4 5" key="1">
    <citation type="submission" date="2019-07" db="EMBL/GenBank/DDBJ databases">
        <title>Draft genome assembly of a fouling barnacle, Amphibalanus amphitrite (Darwin, 1854): The first reference genome for Thecostraca.</title>
        <authorList>
            <person name="Kim W."/>
        </authorList>
    </citation>
    <scope>NUCLEOTIDE SEQUENCE [LARGE SCALE GENOMIC DNA]</scope>
    <source>
        <strain evidence="4">SNU_AA5</strain>
        <tissue evidence="4">Soma without cirri and trophi</tissue>
    </source>
</reference>
<evidence type="ECO:0000313" key="4">
    <source>
        <dbReference type="EMBL" id="KAF0287139.1"/>
    </source>
</evidence>
<keyword evidence="1" id="KW-0472">Membrane</keyword>
<dbReference type="AlphaFoldDB" id="A0A6A4V1Z5"/>
<evidence type="ECO:0000313" key="5">
    <source>
        <dbReference type="Proteomes" id="UP000440578"/>
    </source>
</evidence>
<feature type="domain" description="Ig-like" evidence="3">
    <location>
        <begin position="129"/>
        <end position="212"/>
    </location>
</feature>
<evidence type="ECO:0000259" key="3">
    <source>
        <dbReference type="PROSITE" id="PS50835"/>
    </source>
</evidence>
<dbReference type="InterPro" id="IPR036179">
    <property type="entry name" value="Ig-like_dom_sf"/>
</dbReference>
<name>A0A6A4V1Z5_AMPAM</name>
<dbReference type="PROSITE" id="PS50835">
    <property type="entry name" value="IG_LIKE"/>
    <property type="match status" value="2"/>
</dbReference>
<comment type="caution">
    <text evidence="4">The sequence shown here is derived from an EMBL/GenBank/DDBJ whole genome shotgun (WGS) entry which is preliminary data.</text>
</comment>
<dbReference type="SMART" id="SM00409">
    <property type="entry name" value="IG"/>
    <property type="match status" value="2"/>
</dbReference>
<dbReference type="InterPro" id="IPR003599">
    <property type="entry name" value="Ig_sub"/>
</dbReference>
<feature type="signal peptide" evidence="2">
    <location>
        <begin position="1"/>
        <end position="20"/>
    </location>
</feature>
<feature type="transmembrane region" description="Helical" evidence="1">
    <location>
        <begin position="247"/>
        <end position="269"/>
    </location>
</feature>
<keyword evidence="1" id="KW-1133">Transmembrane helix</keyword>
<dbReference type="EMBL" id="VIIS01002210">
    <property type="protein sequence ID" value="KAF0287139.1"/>
    <property type="molecule type" value="Genomic_DNA"/>
</dbReference>
<dbReference type="InterPro" id="IPR013783">
    <property type="entry name" value="Ig-like_fold"/>
</dbReference>
<feature type="domain" description="Ig-like" evidence="3">
    <location>
        <begin position="25"/>
        <end position="112"/>
    </location>
</feature>
<evidence type="ECO:0000256" key="1">
    <source>
        <dbReference type="SAM" id="Phobius"/>
    </source>
</evidence>
<evidence type="ECO:0000256" key="2">
    <source>
        <dbReference type="SAM" id="SignalP"/>
    </source>
</evidence>
<keyword evidence="5" id="KW-1185">Reference proteome</keyword>
<proteinExistence type="predicted"/>
<organism evidence="4 5">
    <name type="scientific">Amphibalanus amphitrite</name>
    <name type="common">Striped barnacle</name>
    <name type="synonym">Balanus amphitrite</name>
    <dbReference type="NCBI Taxonomy" id="1232801"/>
    <lineage>
        <taxon>Eukaryota</taxon>
        <taxon>Metazoa</taxon>
        <taxon>Ecdysozoa</taxon>
        <taxon>Arthropoda</taxon>
        <taxon>Crustacea</taxon>
        <taxon>Multicrustacea</taxon>
        <taxon>Cirripedia</taxon>
        <taxon>Thoracica</taxon>
        <taxon>Thoracicalcarea</taxon>
        <taxon>Balanomorpha</taxon>
        <taxon>Balanoidea</taxon>
        <taxon>Balanidae</taxon>
        <taxon>Amphibalaninae</taxon>
        <taxon>Amphibalanus</taxon>
    </lineage>
</organism>
<keyword evidence="2" id="KW-0732">Signal</keyword>
<dbReference type="Proteomes" id="UP000440578">
    <property type="component" value="Unassembled WGS sequence"/>
</dbReference>
<gene>
    <name evidence="4" type="ORF">FJT64_014327</name>
</gene>
<dbReference type="SUPFAM" id="SSF48726">
    <property type="entry name" value="Immunoglobulin"/>
    <property type="match status" value="1"/>
</dbReference>
<sequence>MSIIERSAALLALAIGLAVAATSETVITEHPSDVLVTEGDEAILKCKTSGEATRCKWLLNRTDNPYELVDVKEFYPKRDGDCSIRIKQVRPVHVGRWVCSVHISLLQEQLVSRPAAVAIATLSARASQPTIVARPANTSVPPGGTTELACRTNTEVASCGWALPGDVVISLSQKTLSLLDDLPLSFTGDLASGDCSVRVDTMSERFAGEWSCFFNIGDNTIWTSPAHLELVSAQAQTGGIQAAVSPAVLAVLVIAVIALASVISAAIWFRRRRAQLRHDKLLENPLYGIRNLQLAAAATAAQRQAKEDNRLNTMTALSAAPSARALHELGLAQRALPNDYSGKNGGASTDKERVYAHVYDTPRKSNLYDVPSSREAYSVPRSSYEIPPTPVRVDFHGGGEEGNVYEEVRSTKYKDEDMDGYLVPSEKMKM</sequence>
<dbReference type="OrthoDB" id="6348739at2759"/>
<accession>A0A6A4V1Z5</accession>
<protein>
    <recommendedName>
        <fullName evidence="3">Ig-like domain-containing protein</fullName>
    </recommendedName>
</protein>
<dbReference type="Gene3D" id="2.60.40.10">
    <property type="entry name" value="Immunoglobulins"/>
    <property type="match status" value="2"/>
</dbReference>